<dbReference type="InterPro" id="IPR014729">
    <property type="entry name" value="Rossmann-like_a/b/a_fold"/>
</dbReference>
<organism evidence="2 3">
    <name type="scientific">Aeromonas simiae</name>
    <dbReference type="NCBI Taxonomy" id="218936"/>
    <lineage>
        <taxon>Bacteria</taxon>
        <taxon>Pseudomonadati</taxon>
        <taxon>Pseudomonadota</taxon>
        <taxon>Gammaproteobacteria</taxon>
        <taxon>Aeromonadales</taxon>
        <taxon>Aeromonadaceae</taxon>
        <taxon>Aeromonas</taxon>
    </lineage>
</organism>
<dbReference type="Pfam" id="PF00582">
    <property type="entry name" value="Usp"/>
    <property type="match status" value="1"/>
</dbReference>
<evidence type="ECO:0000259" key="1">
    <source>
        <dbReference type="Pfam" id="PF00582"/>
    </source>
</evidence>
<keyword evidence="3" id="KW-1185">Reference proteome</keyword>
<evidence type="ECO:0000313" key="2">
    <source>
        <dbReference type="EMBL" id="QFI54105.1"/>
    </source>
</evidence>
<dbReference type="InterPro" id="IPR006016">
    <property type="entry name" value="UspA"/>
</dbReference>
<feature type="domain" description="UspA" evidence="1">
    <location>
        <begin position="5"/>
        <end position="120"/>
    </location>
</feature>
<proteinExistence type="predicted"/>
<accession>A0A5J6WXT6</accession>
<reference evidence="2 3" key="1">
    <citation type="submission" date="2019-05" db="EMBL/GenBank/DDBJ databases">
        <title>OXA-830, a novel chromosomally encoded expanded-spectrum class D beta-lactamase in Aeromonas simiae.</title>
        <authorList>
            <person name="Zhou W."/>
            <person name="Chen Q."/>
        </authorList>
    </citation>
    <scope>NUCLEOTIDE SEQUENCE [LARGE SCALE GENOMIC DNA]</scope>
    <source>
        <strain evidence="2 3">A6</strain>
    </source>
</reference>
<dbReference type="Proteomes" id="UP000594034">
    <property type="component" value="Chromosome"/>
</dbReference>
<dbReference type="SUPFAM" id="SSF52402">
    <property type="entry name" value="Adenine nucleotide alpha hydrolases-like"/>
    <property type="match status" value="1"/>
</dbReference>
<dbReference type="Gene3D" id="3.40.50.620">
    <property type="entry name" value="HUPs"/>
    <property type="match status" value="1"/>
</dbReference>
<dbReference type="EMBL" id="CP040449">
    <property type="protein sequence ID" value="QFI54105.1"/>
    <property type="molecule type" value="Genomic_DNA"/>
</dbReference>
<sequence length="146" mass="16365">MATPRIILLLEGKEYEQETLTRASHLATKLGAELVLLHLTHSSKVRRDRIELPDDERSAQATLQAKALISELIATLPQPVRYECLAVDNVVRELREWIAANPANLLLLGSRHHWMGGSLARLLIYKLPIDIQICHESYSANLQAVG</sequence>
<protein>
    <submittedName>
        <fullName evidence="2">Universal stress protein</fullName>
    </submittedName>
</protein>
<dbReference type="KEGG" id="asim:FE240_04990"/>
<dbReference type="AlphaFoldDB" id="A0A5J6WXT6"/>
<dbReference type="RefSeq" id="WP_193003619.1">
    <property type="nucleotide sequence ID" value="NZ_CP040449.1"/>
</dbReference>
<name>A0A5J6WXT6_9GAMM</name>
<evidence type="ECO:0000313" key="3">
    <source>
        <dbReference type="Proteomes" id="UP000594034"/>
    </source>
</evidence>
<gene>
    <name evidence="2" type="ORF">FE240_04990</name>
</gene>